<dbReference type="GO" id="GO:0071111">
    <property type="term" value="F:cyclic-guanylate-specific phosphodiesterase activity"/>
    <property type="evidence" value="ECO:0007669"/>
    <property type="project" value="InterPro"/>
</dbReference>
<dbReference type="PROSITE" id="PS50883">
    <property type="entry name" value="EAL"/>
    <property type="match status" value="1"/>
</dbReference>
<dbReference type="PROSITE" id="PS50110">
    <property type="entry name" value="RESPONSE_REGULATORY"/>
    <property type="match status" value="1"/>
</dbReference>
<dbReference type="Gene3D" id="3.40.50.2300">
    <property type="match status" value="1"/>
</dbReference>
<dbReference type="SUPFAM" id="SSF52172">
    <property type="entry name" value="CheY-like"/>
    <property type="match status" value="1"/>
</dbReference>
<dbReference type="InterPro" id="IPR050706">
    <property type="entry name" value="Cyclic-di-GMP_PDE-like"/>
</dbReference>
<dbReference type="GO" id="GO:0000160">
    <property type="term" value="P:phosphorelay signal transduction system"/>
    <property type="evidence" value="ECO:0007669"/>
    <property type="project" value="InterPro"/>
</dbReference>
<dbReference type="PANTHER" id="PTHR33121:SF70">
    <property type="entry name" value="SIGNALING PROTEIN YKOW"/>
    <property type="match status" value="1"/>
</dbReference>
<dbReference type="InterPro" id="IPR001789">
    <property type="entry name" value="Sig_transdc_resp-reg_receiver"/>
</dbReference>
<dbReference type="SUPFAM" id="SSF141868">
    <property type="entry name" value="EAL domain-like"/>
    <property type="match status" value="1"/>
</dbReference>
<gene>
    <name evidence="4" type="ORF">CEX98_12880</name>
</gene>
<dbReference type="InterPro" id="IPR035919">
    <property type="entry name" value="EAL_sf"/>
</dbReference>
<reference evidence="5" key="1">
    <citation type="journal article" date="2019" name="Genome Announc.">
        <title>Draft Genome Sequence of Pseudoalteromonas piscicida Strain 36Y ROTHPW, an Hypersaline Seawater Isolate from the South Coast of Sonora, Mexico.</title>
        <authorList>
            <person name="Sanchez-Diaz R."/>
            <person name="Molina-Garza Z.J."/>
            <person name="Cruz-Suarez L.E."/>
            <person name="Selvin J."/>
            <person name="Kiran G.S."/>
            <person name="Ibarra-Gamez J.C."/>
            <person name="Gomez-Gil B."/>
            <person name="Galaviz-Silva L."/>
        </authorList>
    </citation>
    <scope>NUCLEOTIDE SEQUENCE [LARGE SCALE GENOMIC DNA]</scope>
    <source>
        <strain evidence="5">36Y_RITHPW</strain>
    </source>
</reference>
<evidence type="ECO:0000313" key="4">
    <source>
        <dbReference type="EMBL" id="PCK31368.1"/>
    </source>
</evidence>
<dbReference type="InterPro" id="IPR011006">
    <property type="entry name" value="CheY-like_superfamily"/>
</dbReference>
<dbReference type="Gene3D" id="3.20.20.450">
    <property type="entry name" value="EAL domain"/>
    <property type="match status" value="1"/>
</dbReference>
<dbReference type="EMBL" id="NKHF01000056">
    <property type="protein sequence ID" value="PCK31368.1"/>
    <property type="molecule type" value="Genomic_DNA"/>
</dbReference>
<proteinExistence type="predicted"/>
<keyword evidence="1" id="KW-0597">Phosphoprotein</keyword>
<dbReference type="CDD" id="cd01948">
    <property type="entry name" value="EAL"/>
    <property type="match status" value="1"/>
</dbReference>
<dbReference type="SMART" id="SM00052">
    <property type="entry name" value="EAL"/>
    <property type="match status" value="1"/>
</dbReference>
<name>A0A2A5JPL8_PSEO7</name>
<dbReference type="OrthoDB" id="9812358at2"/>
<dbReference type="RefSeq" id="WP_099642474.1">
    <property type="nucleotide sequence ID" value="NZ_JAQPZX010000003.1"/>
</dbReference>
<feature type="modified residue" description="4-aspartylphosphate" evidence="1">
    <location>
        <position position="57"/>
    </location>
</feature>
<keyword evidence="5" id="KW-1185">Reference proteome</keyword>
<dbReference type="Pfam" id="PF00072">
    <property type="entry name" value="Response_reg"/>
    <property type="match status" value="1"/>
</dbReference>
<dbReference type="Pfam" id="PF00563">
    <property type="entry name" value="EAL"/>
    <property type="match status" value="1"/>
</dbReference>
<sequence length="401" mass="44819">MINDKHLIIAIDDSELILTQLQLLISNQTPCLFEGFSSGLRALESDKLHHASLILLDINMPEIDGVEMLRTFAELNIQAPIALLSGEKGLFIKNTAALAELHGLTIISSLEKPLSAVKLKELYLQLESNKTNIKTKHALQNYSKEEIYEGLLREEFCAYFQPKVASASGAIIGAEVLARWHHSADGTVPPSQFISIMEDNDLIHLLSYSLLKQTLALLQQNRNVLSTVQFSINLSVKELEDIKLPEKLESICDSYHTSTSQITLELTESHLLENIKRALDVLLRLKLKGFKLSIDDFGTGYSSIKQLNELPFDELKIDRCFVDGCATQSNKRVIIASTCEMAHQLGLEVVAEGVEEAEDLMVVQSYEVEYVQGYYYYPPCPPSEFLQAVTESAVQKSRSSK</sequence>
<accession>A0A2A5JPL8</accession>
<evidence type="ECO:0000256" key="1">
    <source>
        <dbReference type="PROSITE-ProRule" id="PRU00169"/>
    </source>
</evidence>
<dbReference type="PANTHER" id="PTHR33121">
    <property type="entry name" value="CYCLIC DI-GMP PHOSPHODIESTERASE PDEF"/>
    <property type="match status" value="1"/>
</dbReference>
<protein>
    <submittedName>
        <fullName evidence="4">Diguanylate cyclase</fullName>
    </submittedName>
</protein>
<feature type="domain" description="Response regulatory" evidence="2">
    <location>
        <begin position="7"/>
        <end position="127"/>
    </location>
</feature>
<dbReference type="AlphaFoldDB" id="A0A2A5JPL8"/>
<evidence type="ECO:0000313" key="5">
    <source>
        <dbReference type="Proteomes" id="UP000228621"/>
    </source>
</evidence>
<evidence type="ECO:0000259" key="2">
    <source>
        <dbReference type="PROSITE" id="PS50110"/>
    </source>
</evidence>
<feature type="domain" description="EAL" evidence="3">
    <location>
        <begin position="140"/>
        <end position="393"/>
    </location>
</feature>
<dbReference type="InterPro" id="IPR001633">
    <property type="entry name" value="EAL_dom"/>
</dbReference>
<dbReference type="Proteomes" id="UP000228621">
    <property type="component" value="Unassembled WGS sequence"/>
</dbReference>
<comment type="caution">
    <text evidence="4">The sequence shown here is derived from an EMBL/GenBank/DDBJ whole genome shotgun (WGS) entry which is preliminary data.</text>
</comment>
<organism evidence="4 5">
    <name type="scientific">Pseudoalteromonas piscicida</name>
    <dbReference type="NCBI Taxonomy" id="43662"/>
    <lineage>
        <taxon>Bacteria</taxon>
        <taxon>Pseudomonadati</taxon>
        <taxon>Pseudomonadota</taxon>
        <taxon>Gammaproteobacteria</taxon>
        <taxon>Alteromonadales</taxon>
        <taxon>Pseudoalteromonadaceae</taxon>
        <taxon>Pseudoalteromonas</taxon>
    </lineage>
</organism>
<evidence type="ECO:0000259" key="3">
    <source>
        <dbReference type="PROSITE" id="PS50883"/>
    </source>
</evidence>